<gene>
    <name evidence="10" type="ORF">D0Y65_054201</name>
</gene>
<dbReference type="CDD" id="cd00303">
    <property type="entry name" value="retropepsin_like"/>
    <property type="match status" value="1"/>
</dbReference>
<name>A0A445F5C6_GLYSO</name>
<dbReference type="InterPro" id="IPR041588">
    <property type="entry name" value="Integrase_H2C2"/>
</dbReference>
<dbReference type="InterPro" id="IPR012337">
    <property type="entry name" value="RNaseH-like_sf"/>
</dbReference>
<keyword evidence="5" id="KW-0378">Hydrolase</keyword>
<reference evidence="10 11" key="1">
    <citation type="submission" date="2018-09" db="EMBL/GenBank/DDBJ databases">
        <title>A high-quality reference genome of wild soybean provides a powerful tool to mine soybean genomes.</title>
        <authorList>
            <person name="Xie M."/>
            <person name="Chung C.Y.L."/>
            <person name="Li M.-W."/>
            <person name="Wong F.-L."/>
            <person name="Chan T.-F."/>
            <person name="Lam H.-M."/>
        </authorList>
    </citation>
    <scope>NUCLEOTIDE SEQUENCE [LARGE SCALE GENOMIC DNA]</scope>
    <source>
        <strain evidence="11">cv. W05</strain>
        <tissue evidence="10">Hypocotyl of etiolated seedlings</tissue>
    </source>
</reference>
<dbReference type="SUPFAM" id="SSF50630">
    <property type="entry name" value="Acid proteases"/>
    <property type="match status" value="1"/>
</dbReference>
<dbReference type="SUPFAM" id="SSF56672">
    <property type="entry name" value="DNA/RNA polymerases"/>
    <property type="match status" value="1"/>
</dbReference>
<dbReference type="Pfam" id="PF00078">
    <property type="entry name" value="RVT_1"/>
    <property type="match status" value="1"/>
</dbReference>
<dbReference type="InterPro" id="IPR050951">
    <property type="entry name" value="Retrovirus_Pol_polyprotein"/>
</dbReference>
<dbReference type="InterPro" id="IPR021109">
    <property type="entry name" value="Peptidase_aspartic_dom_sf"/>
</dbReference>
<dbReference type="Gene3D" id="3.30.70.270">
    <property type="match status" value="1"/>
</dbReference>
<dbReference type="PROSITE" id="PS50878">
    <property type="entry name" value="RT_POL"/>
    <property type="match status" value="1"/>
</dbReference>
<keyword evidence="5" id="KW-0255">Endonuclease</keyword>
<comment type="caution">
    <text evidence="10">The sequence shown here is derived from an EMBL/GenBank/DDBJ whole genome shotgun (WGS) entry which is preliminary data.</text>
</comment>
<feature type="domain" description="Integrase catalytic" evidence="9">
    <location>
        <begin position="1051"/>
        <end position="1138"/>
    </location>
</feature>
<dbReference type="GO" id="GO:0016779">
    <property type="term" value="F:nucleotidyltransferase activity"/>
    <property type="evidence" value="ECO:0007669"/>
    <property type="project" value="UniProtKB-KW"/>
</dbReference>
<evidence type="ECO:0000256" key="5">
    <source>
        <dbReference type="ARBA" id="ARBA00022759"/>
    </source>
</evidence>
<dbReference type="InterPro" id="IPR036397">
    <property type="entry name" value="RNaseH_sf"/>
</dbReference>
<dbReference type="InterPro" id="IPR043128">
    <property type="entry name" value="Rev_trsase/Diguanyl_cyclase"/>
</dbReference>
<dbReference type="Pfam" id="PF17921">
    <property type="entry name" value="Integrase_H2C2"/>
    <property type="match status" value="1"/>
</dbReference>
<feature type="domain" description="Reverse transcriptase" evidence="8">
    <location>
        <begin position="640"/>
        <end position="883"/>
    </location>
</feature>
<dbReference type="CDD" id="cd01647">
    <property type="entry name" value="RT_LTR"/>
    <property type="match status" value="1"/>
</dbReference>
<dbReference type="FunFam" id="3.10.10.10:FF:000002">
    <property type="entry name" value="Retrovirus-related Pol polyprotein from transposon 17.6-like protein"/>
    <property type="match status" value="1"/>
</dbReference>
<evidence type="ECO:0000313" key="11">
    <source>
        <dbReference type="Proteomes" id="UP000289340"/>
    </source>
</evidence>
<keyword evidence="11" id="KW-1185">Reference proteome</keyword>
<dbReference type="InterPro" id="IPR029058">
    <property type="entry name" value="AB_hydrolase_fold"/>
</dbReference>
<dbReference type="GO" id="GO:0016787">
    <property type="term" value="F:hydrolase activity"/>
    <property type="evidence" value="ECO:0007669"/>
    <property type="project" value="InterPro"/>
</dbReference>
<dbReference type="InterPro" id="IPR043502">
    <property type="entry name" value="DNA/RNA_pol_sf"/>
</dbReference>
<dbReference type="PANTHER" id="PTHR37984:SF5">
    <property type="entry name" value="PROTEIN NYNRIN-LIKE"/>
    <property type="match status" value="1"/>
</dbReference>
<evidence type="ECO:0000256" key="4">
    <source>
        <dbReference type="ARBA" id="ARBA00022722"/>
    </source>
</evidence>
<feature type="compositionally biased region" description="Pro residues" evidence="7">
    <location>
        <begin position="463"/>
        <end position="476"/>
    </location>
</feature>
<sequence>MSLKSVTVLTTYLIYASIVAKSAMDPYKALNIILNPNGTLTRLSIPPQSPPSPDPTLPTAVLSKDLTINQSKHTWARIYLPHKALDYSPNTNSKLPLIVFYHGGGFLFYSANSTYFHDFCVRMANDTQSVVVSVDYRLAPEHRLPAAYEDSVEALHWIKSSNDPWLRHADYSRCYLMGESAGGNIAYTAGLRAAAEVDQIKPLKIKGLILIQPFFGGTKRTPSEVRLAEDQTLPLPITDLMWNLSLPVGVDRDYEYSNPTIKGGAKILDRIKALGWKVAVFGVEGDPLVDRERELVGLLQHKGKLEEDRITIASFYLDGAALSWFQWMFRNGFITCWPALLQAIETHFTPSFYNDPCGALFKLIQRGSVTEFERLANRIVDKLNDRRKHTRSSFPPPEPQASAPLNQSQTPRLKTLFIQRTQEDMAYRHEKGMCYNCDEKWNSSHRCKGRVLFFIADFEDPSSPEPSSPEKPPSPNVEPTQSFDPSSLHPHISLHAMAGVHATDTLHLYRAVNHARVTILVDSGSTHNFVQTRVAKFLNLSMEDMMPLRVQMGNGYVLDCRQLCSSTTLLIQNHSFTVTLCVLSLSGIDVILGVEWLRTLGLIITDYSSFTIQFTHLGQPITLRADVQSNIESALANQVKRMIHTHSTSALFHLSLLPVSQPEPSIDPVHPISVINELLLKFSSIFHQPTTLPPPCQHDHHINLIPSANPINVRPYRYPHFQKIEIEKRVMALLDSGLIQPSRSPFSSPVLLVKKKDGTYRMCVNYRALNSITGFHQILMVDKDVPKAVFRTQHGHYKYWVIPFGLCNTSLTFQATMKAVLNPFLRKFLVVFFDDILIYNESLAYHLHHLECVFNSLSQAQYYLKLSKCLFGQRQLDYLGHVVSDEGVQPNPSKESQAAFETLKTAITKAPVLALPDFTLPFALEKDASGTAMGVVLHQRSHPIAFFSKPFCPCMQHASAYVRELHVIIAAIRKWRAIWINSRNPLIPSLLHEYHATPLGGHFGVKKTLHHLRSNFRWDTMATDVKTFIRQCNVCQQVKHIARKSAGLLQRIPIPNGIWEDLSMDFVTHLPSSHGFTVVFVVVDRFSKGVHLGALPTHFTAFKVANLFLNTVCKLHGFPHSIISDQDPIFISSFWRELFRLSAAEWYKFLALAEWAYNTSQHFSIGVTPYEVVYNKLPPSIPSYLLGSSRNDAVETMILTREEIHATLRRKLLKAHNAMKHFADKKQ</sequence>
<evidence type="ECO:0000256" key="1">
    <source>
        <dbReference type="ARBA" id="ARBA00010515"/>
    </source>
</evidence>
<dbReference type="InterPro" id="IPR041577">
    <property type="entry name" value="RT_RNaseH_2"/>
</dbReference>
<dbReference type="Pfam" id="PF08284">
    <property type="entry name" value="RVP_2"/>
    <property type="match status" value="1"/>
</dbReference>
<dbReference type="GO" id="GO:0015074">
    <property type="term" value="P:DNA integration"/>
    <property type="evidence" value="ECO:0007669"/>
    <property type="project" value="InterPro"/>
</dbReference>
<keyword evidence="4" id="KW-0540">Nuclease</keyword>
<dbReference type="InterPro" id="IPR000477">
    <property type="entry name" value="RT_dom"/>
</dbReference>
<keyword evidence="6" id="KW-0511">Multifunctional enzyme</keyword>
<dbReference type="InterPro" id="IPR001584">
    <property type="entry name" value="Integrase_cat-core"/>
</dbReference>
<dbReference type="Gene3D" id="3.10.10.10">
    <property type="entry name" value="HIV Type 1 Reverse Transcriptase, subunit A, domain 1"/>
    <property type="match status" value="2"/>
</dbReference>
<dbReference type="GO" id="GO:0003676">
    <property type="term" value="F:nucleic acid binding"/>
    <property type="evidence" value="ECO:0007669"/>
    <property type="project" value="InterPro"/>
</dbReference>
<evidence type="ECO:0000256" key="6">
    <source>
        <dbReference type="ARBA" id="ARBA00023268"/>
    </source>
</evidence>
<dbReference type="Gene3D" id="3.30.420.10">
    <property type="entry name" value="Ribonuclease H-like superfamily/Ribonuclease H"/>
    <property type="match status" value="2"/>
</dbReference>
<evidence type="ECO:0000256" key="2">
    <source>
        <dbReference type="ARBA" id="ARBA00022679"/>
    </source>
</evidence>
<feature type="region of interest" description="Disordered" evidence="7">
    <location>
        <begin position="386"/>
        <end position="409"/>
    </location>
</feature>
<dbReference type="Gene3D" id="2.40.70.10">
    <property type="entry name" value="Acid Proteases"/>
    <property type="match status" value="1"/>
</dbReference>
<keyword evidence="3" id="KW-0548">Nucleotidyltransferase</keyword>
<dbReference type="InterPro" id="IPR013094">
    <property type="entry name" value="AB_hydrolase_3"/>
</dbReference>
<evidence type="ECO:0000259" key="9">
    <source>
        <dbReference type="PROSITE" id="PS50994"/>
    </source>
</evidence>
<evidence type="ECO:0000313" key="10">
    <source>
        <dbReference type="EMBL" id="RZB44051.1"/>
    </source>
</evidence>
<feature type="region of interest" description="Disordered" evidence="7">
    <location>
        <begin position="460"/>
        <end position="485"/>
    </location>
</feature>
<protein>
    <submittedName>
        <fullName evidence="10">Putative carboxylesterase 120</fullName>
    </submittedName>
</protein>
<dbReference type="SUPFAM" id="SSF53474">
    <property type="entry name" value="alpha/beta-Hydrolases"/>
    <property type="match status" value="1"/>
</dbReference>
<dbReference type="Pfam" id="PF17919">
    <property type="entry name" value="RT_RNaseH_2"/>
    <property type="match status" value="1"/>
</dbReference>
<dbReference type="PANTHER" id="PTHR37984">
    <property type="entry name" value="PROTEIN CBG26694"/>
    <property type="match status" value="1"/>
</dbReference>
<organism evidence="10 11">
    <name type="scientific">Glycine soja</name>
    <name type="common">Wild soybean</name>
    <dbReference type="NCBI Taxonomy" id="3848"/>
    <lineage>
        <taxon>Eukaryota</taxon>
        <taxon>Viridiplantae</taxon>
        <taxon>Streptophyta</taxon>
        <taxon>Embryophyta</taxon>
        <taxon>Tracheophyta</taxon>
        <taxon>Spermatophyta</taxon>
        <taxon>Magnoliopsida</taxon>
        <taxon>eudicotyledons</taxon>
        <taxon>Gunneridae</taxon>
        <taxon>Pentapetalae</taxon>
        <taxon>rosids</taxon>
        <taxon>fabids</taxon>
        <taxon>Fabales</taxon>
        <taxon>Fabaceae</taxon>
        <taxon>Papilionoideae</taxon>
        <taxon>50 kb inversion clade</taxon>
        <taxon>NPAAA clade</taxon>
        <taxon>indigoferoid/millettioid clade</taxon>
        <taxon>Phaseoleae</taxon>
        <taxon>Glycine</taxon>
        <taxon>Glycine subgen. Soja</taxon>
    </lineage>
</organism>
<dbReference type="PROSITE" id="PS50994">
    <property type="entry name" value="INTEGRASE"/>
    <property type="match status" value="1"/>
</dbReference>
<dbReference type="AlphaFoldDB" id="A0A445F5C6"/>
<dbReference type="Proteomes" id="UP000289340">
    <property type="component" value="Chromosome 20"/>
</dbReference>
<accession>A0A445F5C6</accession>
<dbReference type="Gene3D" id="1.10.340.70">
    <property type="match status" value="1"/>
</dbReference>
<dbReference type="Gene3D" id="3.40.50.1820">
    <property type="entry name" value="alpha/beta hydrolase"/>
    <property type="match status" value="1"/>
</dbReference>
<dbReference type="Pfam" id="PF07859">
    <property type="entry name" value="Abhydrolase_3"/>
    <property type="match status" value="1"/>
</dbReference>
<evidence type="ECO:0000259" key="8">
    <source>
        <dbReference type="PROSITE" id="PS50878"/>
    </source>
</evidence>
<dbReference type="GO" id="GO:0004519">
    <property type="term" value="F:endonuclease activity"/>
    <property type="evidence" value="ECO:0007669"/>
    <property type="project" value="UniProtKB-KW"/>
</dbReference>
<evidence type="ECO:0000256" key="7">
    <source>
        <dbReference type="SAM" id="MobiDB-lite"/>
    </source>
</evidence>
<comment type="similarity">
    <text evidence="1">Belongs to the 'GDXG' lipolytic enzyme family.</text>
</comment>
<evidence type="ECO:0000256" key="3">
    <source>
        <dbReference type="ARBA" id="ARBA00022695"/>
    </source>
</evidence>
<dbReference type="SUPFAM" id="SSF53098">
    <property type="entry name" value="Ribonuclease H-like"/>
    <property type="match status" value="1"/>
</dbReference>
<dbReference type="EMBL" id="QZWG01000020">
    <property type="protein sequence ID" value="RZB44051.1"/>
    <property type="molecule type" value="Genomic_DNA"/>
</dbReference>
<proteinExistence type="inferred from homology"/>
<keyword evidence="2" id="KW-0808">Transferase</keyword>